<dbReference type="EMBL" id="CP025003">
    <property type="protein sequence ID" value="ATZ95099.1"/>
    <property type="molecule type" value="Genomic_DNA"/>
</dbReference>
<dbReference type="NCBIfam" id="NF006562">
    <property type="entry name" value="PRK09065.1"/>
    <property type="match status" value="1"/>
</dbReference>
<dbReference type="InterPro" id="IPR029062">
    <property type="entry name" value="Class_I_gatase-like"/>
</dbReference>
<dbReference type="Pfam" id="PF00117">
    <property type="entry name" value="GATase"/>
    <property type="match status" value="1"/>
</dbReference>
<gene>
    <name evidence="2" type="ORF">CVE23_14610</name>
</gene>
<dbReference type="KEGG" id="dfn:CVE23_14610"/>
<keyword evidence="3" id="KW-1185">Reference proteome</keyword>
<dbReference type="InterPro" id="IPR044992">
    <property type="entry name" value="ChyE-like"/>
</dbReference>
<reference evidence="3" key="1">
    <citation type="journal article" date="2018" name="Genome Announc.">
        <title>Complete genome sequence of a Dickeya fangzhongdai type strain causing bleeding canker of pear tree trunks.</title>
        <authorList>
            <person name="Zhao Y."/>
            <person name="Tian Y."/>
            <person name="Li X."/>
            <person name="Hu B."/>
        </authorList>
    </citation>
    <scope>NUCLEOTIDE SEQUENCE [LARGE SCALE GENOMIC DNA]</scope>
    <source>
        <strain evidence="3">DSM 101947</strain>
    </source>
</reference>
<name>A0A2K8QNJ7_9GAMM</name>
<dbReference type="Gene3D" id="3.40.50.880">
    <property type="match status" value="1"/>
</dbReference>
<sequence length="247" mass="26567">MTTLTANFPVSSRPPSLLIVQMGEPPEPIAHAVGQQADWFGSALADEGVRLHVVRPDAGDALPNLGEHDAAIISGSWSMVTDRLDWSERTADWLRQSVDAGLPVLGVCYGHQLLAHALGGTVADNPNGREMGLKTVTLHDDAAEDALLTAIPTQFSAYLSHLQSVVAPPPGAQVLAASEQDGCQIIRYTPHTLSFQFHPEMDAAVMNACLRHCALPEMADSAEPVWARRLLLDFVRLALSRSLALSR</sequence>
<evidence type="ECO:0000313" key="2">
    <source>
        <dbReference type="EMBL" id="ATZ95099.1"/>
    </source>
</evidence>
<accession>A0A2K8QNJ7</accession>
<feature type="domain" description="Glutamine amidotransferase" evidence="1">
    <location>
        <begin position="43"/>
        <end position="203"/>
    </location>
</feature>
<proteinExistence type="predicted"/>
<evidence type="ECO:0000313" key="3">
    <source>
        <dbReference type="Proteomes" id="UP000231901"/>
    </source>
</evidence>
<protein>
    <submittedName>
        <fullName evidence="2">GMP synthase</fullName>
    </submittedName>
</protein>
<evidence type="ECO:0000259" key="1">
    <source>
        <dbReference type="Pfam" id="PF00117"/>
    </source>
</evidence>
<dbReference type="Proteomes" id="UP000231901">
    <property type="component" value="Chromosome"/>
</dbReference>
<dbReference type="GO" id="GO:0005829">
    <property type="term" value="C:cytosol"/>
    <property type="evidence" value="ECO:0007669"/>
    <property type="project" value="TreeGrafter"/>
</dbReference>
<organism evidence="2 3">
    <name type="scientific">Dickeya fangzhongdai</name>
    <dbReference type="NCBI Taxonomy" id="1778540"/>
    <lineage>
        <taxon>Bacteria</taxon>
        <taxon>Pseudomonadati</taxon>
        <taxon>Pseudomonadota</taxon>
        <taxon>Gammaproteobacteria</taxon>
        <taxon>Enterobacterales</taxon>
        <taxon>Pectobacteriaceae</taxon>
        <taxon>Dickeya</taxon>
    </lineage>
</organism>
<dbReference type="PROSITE" id="PS51273">
    <property type="entry name" value="GATASE_TYPE_1"/>
    <property type="match status" value="1"/>
</dbReference>
<dbReference type="SUPFAM" id="SSF52317">
    <property type="entry name" value="Class I glutamine amidotransferase-like"/>
    <property type="match status" value="1"/>
</dbReference>
<dbReference type="RefSeq" id="WP_100849813.1">
    <property type="nucleotide sequence ID" value="NZ_BMJF01000002.1"/>
</dbReference>
<dbReference type="CDD" id="cd01741">
    <property type="entry name" value="GATase1_1"/>
    <property type="match status" value="1"/>
</dbReference>
<dbReference type="InterPro" id="IPR017926">
    <property type="entry name" value="GATASE"/>
</dbReference>
<dbReference type="PRINTS" id="PR00099">
    <property type="entry name" value="CPSGATASE"/>
</dbReference>
<dbReference type="GeneID" id="66565561"/>
<dbReference type="PANTHER" id="PTHR42695">
    <property type="entry name" value="GLUTAMINE AMIDOTRANSFERASE YLR126C-RELATED"/>
    <property type="match status" value="1"/>
</dbReference>
<dbReference type="PANTHER" id="PTHR42695:SF5">
    <property type="entry name" value="GLUTAMINE AMIDOTRANSFERASE YLR126C-RELATED"/>
    <property type="match status" value="1"/>
</dbReference>
<dbReference type="AlphaFoldDB" id="A0A2K8QNJ7"/>